<sequence>MDFGNVMRGLRTRADMTILAAALHLEVSRQTVMRMEDGLPTKLGTLHIHVLLDQYKADRTASAEALRLWAEIREQDKVAKVQGNSKGFWRAYTDQIAPNFPKFLRLESAAEHIVSHQMLVIPGLLQIPDYRRAIIQISEPELSTVDLERRLELTAQRQVRLEETDFRLEVLLSESVLRHRPSSPAIMVEQLRALAAAGDRENVSIRIVPFAVGPHPGLAIHSFTLLRFAIGASGLTLPSVVFVEGAIGSMFHEHEDEVGQYQRAIEGLRAVALTEEDTSDLVFRVAKEYAA</sequence>
<accession>A0ABS1M6C8</accession>
<organism evidence="2 3">
    <name type="scientific">Nocardia acididurans</name>
    <dbReference type="NCBI Taxonomy" id="2802282"/>
    <lineage>
        <taxon>Bacteria</taxon>
        <taxon>Bacillati</taxon>
        <taxon>Actinomycetota</taxon>
        <taxon>Actinomycetes</taxon>
        <taxon>Mycobacteriales</taxon>
        <taxon>Nocardiaceae</taxon>
        <taxon>Nocardia</taxon>
    </lineage>
</organism>
<reference evidence="2 3" key="1">
    <citation type="submission" date="2021-01" db="EMBL/GenBank/DDBJ databases">
        <title>WGS of actinomycetes isolated from Thailand.</title>
        <authorList>
            <person name="Thawai C."/>
        </authorList>
    </citation>
    <scope>NUCLEOTIDE SEQUENCE [LARGE SCALE GENOMIC DNA]</scope>
    <source>
        <strain evidence="2 3">LPG 2</strain>
    </source>
</reference>
<keyword evidence="3" id="KW-1185">Reference proteome</keyword>
<evidence type="ECO:0000259" key="1">
    <source>
        <dbReference type="Pfam" id="PF19054"/>
    </source>
</evidence>
<evidence type="ECO:0000313" key="3">
    <source>
        <dbReference type="Proteomes" id="UP000602198"/>
    </source>
</evidence>
<evidence type="ECO:0000313" key="2">
    <source>
        <dbReference type="EMBL" id="MBL1076160.1"/>
    </source>
</evidence>
<dbReference type="InterPro" id="IPR010982">
    <property type="entry name" value="Lambda_DNA-bd_dom_sf"/>
</dbReference>
<dbReference type="Pfam" id="PF19054">
    <property type="entry name" value="DUF5753"/>
    <property type="match status" value="1"/>
</dbReference>
<protein>
    <submittedName>
        <fullName evidence="2">Helix-turn-helix domain-containing protein</fullName>
    </submittedName>
</protein>
<feature type="domain" description="DUF5753" evidence="1">
    <location>
        <begin position="101"/>
        <end position="282"/>
    </location>
</feature>
<dbReference type="EMBL" id="JAERRJ010000006">
    <property type="protein sequence ID" value="MBL1076160.1"/>
    <property type="molecule type" value="Genomic_DNA"/>
</dbReference>
<dbReference type="RefSeq" id="WP_201948723.1">
    <property type="nucleotide sequence ID" value="NZ_JAERRJ010000006.1"/>
</dbReference>
<dbReference type="InterPro" id="IPR043917">
    <property type="entry name" value="DUF5753"/>
</dbReference>
<dbReference type="SUPFAM" id="SSF47413">
    <property type="entry name" value="lambda repressor-like DNA-binding domains"/>
    <property type="match status" value="1"/>
</dbReference>
<comment type="caution">
    <text evidence="2">The sequence shown here is derived from an EMBL/GenBank/DDBJ whole genome shotgun (WGS) entry which is preliminary data.</text>
</comment>
<proteinExistence type="predicted"/>
<dbReference type="Proteomes" id="UP000602198">
    <property type="component" value="Unassembled WGS sequence"/>
</dbReference>
<name>A0ABS1M6C8_9NOCA</name>
<gene>
    <name evidence="2" type="ORF">JK358_17315</name>
</gene>